<evidence type="ECO:0000313" key="1">
    <source>
        <dbReference type="EMBL" id="CAA6816161.1"/>
    </source>
</evidence>
<gene>
    <name evidence="1" type="ORF">HELGO_WM42239</name>
</gene>
<feature type="non-terminal residue" evidence="1">
    <location>
        <position position="1"/>
    </location>
</feature>
<proteinExistence type="predicted"/>
<organism evidence="1">
    <name type="scientific">uncultured Aureispira sp</name>
    <dbReference type="NCBI Taxonomy" id="1331704"/>
    <lineage>
        <taxon>Bacteria</taxon>
        <taxon>Pseudomonadati</taxon>
        <taxon>Bacteroidota</taxon>
        <taxon>Saprospiria</taxon>
        <taxon>Saprospirales</taxon>
        <taxon>Saprospiraceae</taxon>
        <taxon>Aureispira</taxon>
        <taxon>environmental samples</taxon>
    </lineage>
</organism>
<dbReference type="AlphaFoldDB" id="A0A6S6SZI5"/>
<name>A0A6S6SZI5_9BACT</name>
<accession>A0A6S6SZI5</accession>
<sequence length="23" mass="2897">NQNYYEQERYFFGKTSSKFTIFV</sequence>
<reference evidence="1" key="1">
    <citation type="submission" date="2020-01" db="EMBL/GenBank/DDBJ databases">
        <authorList>
            <person name="Meier V. D."/>
            <person name="Meier V D."/>
        </authorList>
    </citation>
    <scope>NUCLEOTIDE SEQUENCE</scope>
    <source>
        <strain evidence="1">HLG_WM_MAG_10</strain>
    </source>
</reference>
<protein>
    <submittedName>
        <fullName evidence="1">Uncharacterized protein</fullName>
    </submittedName>
</protein>
<dbReference type="EMBL" id="CACVAQ010000234">
    <property type="protein sequence ID" value="CAA6816161.1"/>
    <property type="molecule type" value="Genomic_DNA"/>
</dbReference>